<keyword evidence="3" id="KW-1185">Reference proteome</keyword>
<sequence length="91" mass="10222">MFYTTVRRATHPTPRPGKSGHRTESVPEMTGRVVVLVVLISHCQSWLRPASRCGDAVPWIGLPRSSHDRQCLQIYCSDIQLGAIFLNVESF</sequence>
<comment type="caution">
    <text evidence="2">The sequence shown here is derived from an EMBL/GenBank/DDBJ whole genome shotgun (WGS) entry which is preliminary data.</text>
</comment>
<accession>A0A5B7J0V8</accession>
<organism evidence="2 3">
    <name type="scientific">Portunus trituberculatus</name>
    <name type="common">Swimming crab</name>
    <name type="synonym">Neptunus trituberculatus</name>
    <dbReference type="NCBI Taxonomy" id="210409"/>
    <lineage>
        <taxon>Eukaryota</taxon>
        <taxon>Metazoa</taxon>
        <taxon>Ecdysozoa</taxon>
        <taxon>Arthropoda</taxon>
        <taxon>Crustacea</taxon>
        <taxon>Multicrustacea</taxon>
        <taxon>Malacostraca</taxon>
        <taxon>Eumalacostraca</taxon>
        <taxon>Eucarida</taxon>
        <taxon>Decapoda</taxon>
        <taxon>Pleocyemata</taxon>
        <taxon>Brachyura</taxon>
        <taxon>Eubrachyura</taxon>
        <taxon>Portunoidea</taxon>
        <taxon>Portunidae</taxon>
        <taxon>Portuninae</taxon>
        <taxon>Portunus</taxon>
    </lineage>
</organism>
<dbReference type="AlphaFoldDB" id="A0A5B7J0V8"/>
<protein>
    <submittedName>
        <fullName evidence="2">Uncharacterized protein</fullName>
    </submittedName>
</protein>
<evidence type="ECO:0000313" key="3">
    <source>
        <dbReference type="Proteomes" id="UP000324222"/>
    </source>
</evidence>
<reference evidence="2 3" key="1">
    <citation type="submission" date="2019-05" db="EMBL/GenBank/DDBJ databases">
        <title>Another draft genome of Portunus trituberculatus and its Hox gene families provides insights of decapod evolution.</title>
        <authorList>
            <person name="Jeong J.-H."/>
            <person name="Song I."/>
            <person name="Kim S."/>
            <person name="Choi T."/>
            <person name="Kim D."/>
            <person name="Ryu S."/>
            <person name="Kim W."/>
        </authorList>
    </citation>
    <scope>NUCLEOTIDE SEQUENCE [LARGE SCALE GENOMIC DNA]</scope>
    <source>
        <tissue evidence="2">Muscle</tissue>
    </source>
</reference>
<name>A0A5B7J0V8_PORTR</name>
<feature type="region of interest" description="Disordered" evidence="1">
    <location>
        <begin position="1"/>
        <end position="24"/>
    </location>
</feature>
<proteinExistence type="predicted"/>
<evidence type="ECO:0000256" key="1">
    <source>
        <dbReference type="SAM" id="MobiDB-lite"/>
    </source>
</evidence>
<dbReference type="Proteomes" id="UP000324222">
    <property type="component" value="Unassembled WGS sequence"/>
</dbReference>
<evidence type="ECO:0000313" key="2">
    <source>
        <dbReference type="EMBL" id="MPC86104.1"/>
    </source>
</evidence>
<dbReference type="EMBL" id="VSRR010070480">
    <property type="protein sequence ID" value="MPC86104.1"/>
    <property type="molecule type" value="Genomic_DNA"/>
</dbReference>
<gene>
    <name evidence="2" type="ORF">E2C01_080920</name>
</gene>